<proteinExistence type="predicted"/>
<dbReference type="Proteomes" id="UP001732700">
    <property type="component" value="Chromosome 4A"/>
</dbReference>
<reference evidence="1" key="1">
    <citation type="submission" date="2021-05" db="EMBL/GenBank/DDBJ databases">
        <authorList>
            <person name="Scholz U."/>
            <person name="Mascher M."/>
            <person name="Fiebig A."/>
        </authorList>
    </citation>
    <scope>NUCLEOTIDE SEQUENCE [LARGE SCALE GENOMIC DNA]</scope>
</reference>
<sequence length="324" mass="36292">MAAAAGPSSHAAAAAAAMKTRVRVCGGSTFKMEKLDKSPGSVHVHGSMIITRESRKIGNMKTTSEHHEKPPDSFQFDLSDEDKDPSFFLSYVACRDLIHRMLAEATLTAKYDLDLAADNWEGFKPHDTAEKIVDKVRRDTEDACGVTPTYKIDVLMYLHVSLTYSEPKALLLACKEAETEAADAFARGRKRRRHEPVGELCAVSLPGLLEAEDEETADAFARDRKRRRREPVGELCAICLSDLWEAQDEETVRLPCSHAFHDRCIGPWFHRSSTCPTCRHDELTRFDFVRSTSAWTSLTFRDIKVTTEGQLNKAESRAKKEQTG</sequence>
<accession>A0ACD5WM64</accession>
<dbReference type="EnsemblPlants" id="AVESA.00010b.r2.4AG0646430.1">
    <property type="protein sequence ID" value="AVESA.00010b.r2.4AG0646430.1.CDS.1"/>
    <property type="gene ID" value="AVESA.00010b.r2.4AG0646430"/>
</dbReference>
<name>A0ACD5WM64_AVESA</name>
<reference evidence="1" key="2">
    <citation type="submission" date="2025-09" db="UniProtKB">
        <authorList>
            <consortium name="EnsemblPlants"/>
        </authorList>
    </citation>
    <scope>IDENTIFICATION</scope>
</reference>
<evidence type="ECO:0000313" key="1">
    <source>
        <dbReference type="EnsemblPlants" id="AVESA.00010b.r2.4AG0646430.1.CDS.1"/>
    </source>
</evidence>
<protein>
    <submittedName>
        <fullName evidence="1">Uncharacterized protein</fullName>
    </submittedName>
</protein>
<evidence type="ECO:0000313" key="2">
    <source>
        <dbReference type="Proteomes" id="UP001732700"/>
    </source>
</evidence>
<keyword evidence="2" id="KW-1185">Reference proteome</keyword>
<organism evidence="1 2">
    <name type="scientific">Avena sativa</name>
    <name type="common">Oat</name>
    <dbReference type="NCBI Taxonomy" id="4498"/>
    <lineage>
        <taxon>Eukaryota</taxon>
        <taxon>Viridiplantae</taxon>
        <taxon>Streptophyta</taxon>
        <taxon>Embryophyta</taxon>
        <taxon>Tracheophyta</taxon>
        <taxon>Spermatophyta</taxon>
        <taxon>Magnoliopsida</taxon>
        <taxon>Liliopsida</taxon>
        <taxon>Poales</taxon>
        <taxon>Poaceae</taxon>
        <taxon>BOP clade</taxon>
        <taxon>Pooideae</taxon>
        <taxon>Poodae</taxon>
        <taxon>Poeae</taxon>
        <taxon>Poeae Chloroplast Group 1 (Aveneae type)</taxon>
        <taxon>Aveninae</taxon>
        <taxon>Avena</taxon>
    </lineage>
</organism>